<gene>
    <name evidence="2" type="ORF">HaLaN_14350</name>
</gene>
<dbReference type="AlphaFoldDB" id="A0A699ZFQ6"/>
<feature type="region of interest" description="Disordered" evidence="1">
    <location>
        <begin position="97"/>
        <end position="128"/>
    </location>
</feature>
<proteinExistence type="predicted"/>
<evidence type="ECO:0000256" key="1">
    <source>
        <dbReference type="SAM" id="MobiDB-lite"/>
    </source>
</evidence>
<sequence>MLCAVRRVTGVAPSSRALSFRLGLSQEASQPATSEPGPSTPPPTKRSKRTEAEQAAEPTKGKARARARLLKQSQHHSQAGGWTGTEAFAGAVLVARAGSSASQEQGVPRPGLQAAARPHTQGPAAAGKVRNCAGLEGRYASTLLAMQQHYSNPGK</sequence>
<dbReference type="Proteomes" id="UP000485058">
    <property type="component" value="Unassembled WGS sequence"/>
</dbReference>
<dbReference type="EMBL" id="BLLF01001184">
    <property type="protein sequence ID" value="GFH17668.1"/>
    <property type="molecule type" value="Genomic_DNA"/>
</dbReference>
<protein>
    <submittedName>
        <fullName evidence="2">Uncharacterized protein</fullName>
    </submittedName>
</protein>
<evidence type="ECO:0000313" key="3">
    <source>
        <dbReference type="Proteomes" id="UP000485058"/>
    </source>
</evidence>
<organism evidence="2 3">
    <name type="scientific">Haematococcus lacustris</name>
    <name type="common">Green alga</name>
    <name type="synonym">Haematococcus pluvialis</name>
    <dbReference type="NCBI Taxonomy" id="44745"/>
    <lineage>
        <taxon>Eukaryota</taxon>
        <taxon>Viridiplantae</taxon>
        <taxon>Chlorophyta</taxon>
        <taxon>core chlorophytes</taxon>
        <taxon>Chlorophyceae</taxon>
        <taxon>CS clade</taxon>
        <taxon>Chlamydomonadales</taxon>
        <taxon>Haematococcaceae</taxon>
        <taxon>Haematococcus</taxon>
    </lineage>
</organism>
<keyword evidence="3" id="KW-1185">Reference proteome</keyword>
<comment type="caution">
    <text evidence="2">The sequence shown here is derived from an EMBL/GenBank/DDBJ whole genome shotgun (WGS) entry which is preliminary data.</text>
</comment>
<accession>A0A699ZFQ6</accession>
<evidence type="ECO:0000313" key="2">
    <source>
        <dbReference type="EMBL" id="GFH17668.1"/>
    </source>
</evidence>
<name>A0A699ZFQ6_HAELA</name>
<feature type="region of interest" description="Disordered" evidence="1">
    <location>
        <begin position="22"/>
        <end position="83"/>
    </location>
</feature>
<reference evidence="2 3" key="1">
    <citation type="submission" date="2020-02" db="EMBL/GenBank/DDBJ databases">
        <title>Draft genome sequence of Haematococcus lacustris strain NIES-144.</title>
        <authorList>
            <person name="Morimoto D."/>
            <person name="Nakagawa S."/>
            <person name="Yoshida T."/>
            <person name="Sawayama S."/>
        </authorList>
    </citation>
    <scope>NUCLEOTIDE SEQUENCE [LARGE SCALE GENOMIC DNA]</scope>
    <source>
        <strain evidence="2 3">NIES-144</strain>
    </source>
</reference>